<dbReference type="GO" id="GO:0097431">
    <property type="term" value="C:mitotic spindle pole"/>
    <property type="evidence" value="ECO:0007669"/>
    <property type="project" value="TreeGrafter"/>
</dbReference>
<dbReference type="PANTHER" id="PTHR16056">
    <property type="entry name" value="REGULATOR OF MICROTUBULE DYNAMICS PROTEIN"/>
    <property type="match status" value="1"/>
</dbReference>
<dbReference type="AlphaFoldDB" id="A0A8B8E2R3"/>
<dbReference type="Proteomes" id="UP000694844">
    <property type="component" value="Chromosome 4"/>
</dbReference>
<dbReference type="PANTHER" id="PTHR16056:SF37">
    <property type="entry name" value="REGULATOR OF MICROTUBULE DYNAMICS PROTEIN 3-LIKE ISOFORM X1"/>
    <property type="match status" value="1"/>
</dbReference>
<accession>A0A8B8E2R3</accession>
<dbReference type="Pfam" id="PF21033">
    <property type="entry name" value="RMD1-3"/>
    <property type="match status" value="1"/>
</dbReference>
<keyword evidence="2" id="KW-1133">Transmembrane helix</keyword>
<reference evidence="4" key="1">
    <citation type="submission" date="2025-08" db="UniProtKB">
        <authorList>
            <consortium name="RefSeq"/>
        </authorList>
    </citation>
    <scope>IDENTIFICATION</scope>
    <source>
        <tissue evidence="4">Whole sample</tissue>
    </source>
</reference>
<evidence type="ECO:0000256" key="2">
    <source>
        <dbReference type="SAM" id="Phobius"/>
    </source>
</evidence>
<dbReference type="OrthoDB" id="512473at2759"/>
<name>A0A8B8E2R3_CRAVI</name>
<dbReference type="GO" id="GO:0005876">
    <property type="term" value="C:spindle microtubule"/>
    <property type="evidence" value="ECO:0007669"/>
    <property type="project" value="TreeGrafter"/>
</dbReference>
<dbReference type="Gene3D" id="1.25.40.10">
    <property type="entry name" value="Tetratricopeptide repeat domain"/>
    <property type="match status" value="1"/>
</dbReference>
<dbReference type="GeneID" id="111131030"/>
<sequence length="381" mass="43624">MLLFSVQSLKIKMSTFLRHNAVFLGGLGVGILIGVGGSVVYFRLTTNIDRELRLISESISSLRKEVNELKEKVPSRRRRSPAAFYSGTASSSGETDDDAYEDAYGGSDYEFHNFHDLQTEIHTQMNAKIGREEQNDNTYIGDDRDTFFSSIDKLFDGIDEDKLKAYEMLQNSRGKFQFENDVEYCWRLAKSTYQVSQIQGSRGELEKKKQLVYASKDLSQKAVALDEQCSNAHKWFAITLGSLGEYESTQEKIKNGYIFKEHIERAIQLDPTDPSNHHLLGRWCYGVYMLSWIERKAAATLFATPPTSTAEEALSHFLEADRLKPGKWKENLLYIAKCYYQMSKYKEMTEWVDKAAAVPVISQDDKTAEEEIQSLMKYRVK</sequence>
<organism evidence="3 4">
    <name type="scientific">Crassostrea virginica</name>
    <name type="common">Eastern oyster</name>
    <dbReference type="NCBI Taxonomy" id="6565"/>
    <lineage>
        <taxon>Eukaryota</taxon>
        <taxon>Metazoa</taxon>
        <taxon>Spiralia</taxon>
        <taxon>Lophotrochozoa</taxon>
        <taxon>Mollusca</taxon>
        <taxon>Bivalvia</taxon>
        <taxon>Autobranchia</taxon>
        <taxon>Pteriomorphia</taxon>
        <taxon>Ostreida</taxon>
        <taxon>Ostreoidea</taxon>
        <taxon>Ostreidae</taxon>
        <taxon>Crassostrea</taxon>
    </lineage>
</organism>
<dbReference type="GO" id="GO:0005739">
    <property type="term" value="C:mitochondrion"/>
    <property type="evidence" value="ECO:0007669"/>
    <property type="project" value="TreeGrafter"/>
</dbReference>
<evidence type="ECO:0000313" key="3">
    <source>
        <dbReference type="Proteomes" id="UP000694844"/>
    </source>
</evidence>
<dbReference type="GO" id="GO:0008017">
    <property type="term" value="F:microtubule binding"/>
    <property type="evidence" value="ECO:0007669"/>
    <property type="project" value="TreeGrafter"/>
</dbReference>
<feature type="region of interest" description="Disordered" evidence="1">
    <location>
        <begin position="80"/>
        <end position="99"/>
    </location>
</feature>
<gene>
    <name evidence="4" type="primary">LOC111131030</name>
</gene>
<keyword evidence="3" id="KW-1185">Reference proteome</keyword>
<protein>
    <submittedName>
        <fullName evidence="4">Regulator of microtubule dynamics protein 2-like</fullName>
    </submittedName>
</protein>
<dbReference type="KEGG" id="cvn:111131030"/>
<dbReference type="InterPro" id="IPR011990">
    <property type="entry name" value="TPR-like_helical_dom_sf"/>
</dbReference>
<feature type="transmembrane region" description="Helical" evidence="2">
    <location>
        <begin position="21"/>
        <end position="44"/>
    </location>
</feature>
<dbReference type="SUPFAM" id="SSF48452">
    <property type="entry name" value="TPR-like"/>
    <property type="match status" value="1"/>
</dbReference>
<proteinExistence type="predicted"/>
<evidence type="ECO:0000256" key="1">
    <source>
        <dbReference type="SAM" id="MobiDB-lite"/>
    </source>
</evidence>
<evidence type="ECO:0000313" key="4">
    <source>
        <dbReference type="RefSeq" id="XP_022334063.1"/>
    </source>
</evidence>
<keyword evidence="2" id="KW-0812">Transmembrane</keyword>
<dbReference type="RefSeq" id="XP_022334063.1">
    <property type="nucleotide sequence ID" value="XM_022478355.1"/>
</dbReference>
<keyword evidence="2" id="KW-0472">Membrane</keyword>
<dbReference type="InterPro" id="IPR049039">
    <property type="entry name" value="RMD1-3_a_helical_rpt"/>
</dbReference>